<organism evidence="1 2">
    <name type="scientific">Cinchona calisaya</name>
    <dbReference type="NCBI Taxonomy" id="153742"/>
    <lineage>
        <taxon>Eukaryota</taxon>
        <taxon>Viridiplantae</taxon>
        <taxon>Streptophyta</taxon>
        <taxon>Embryophyta</taxon>
        <taxon>Tracheophyta</taxon>
        <taxon>Spermatophyta</taxon>
        <taxon>Magnoliopsida</taxon>
        <taxon>eudicotyledons</taxon>
        <taxon>Gunneridae</taxon>
        <taxon>Pentapetalae</taxon>
        <taxon>asterids</taxon>
        <taxon>lamiids</taxon>
        <taxon>Gentianales</taxon>
        <taxon>Rubiaceae</taxon>
        <taxon>Cinchonoideae</taxon>
        <taxon>Cinchoneae</taxon>
        <taxon>Cinchona</taxon>
    </lineage>
</organism>
<sequence>MSSSLTEIVLSYSYLVQDPMPTLARFPNLWILVLHNRAFLGKQMVCSACGFCQLRHLRLLKLHELQTLIVEGGAMPKLLSLKIEGCNKLEGLPMLGKGIVRYQ</sequence>
<dbReference type="AlphaFoldDB" id="A0ABD2YZQ5"/>
<dbReference type="SUPFAM" id="SSF52047">
    <property type="entry name" value="RNI-like"/>
    <property type="match status" value="1"/>
</dbReference>
<keyword evidence="2" id="KW-1185">Reference proteome</keyword>
<reference evidence="1 2" key="1">
    <citation type="submission" date="2024-11" db="EMBL/GenBank/DDBJ databases">
        <title>A near-complete genome assembly of Cinchona calisaya.</title>
        <authorList>
            <person name="Lian D.C."/>
            <person name="Zhao X.W."/>
            <person name="Wei L."/>
        </authorList>
    </citation>
    <scope>NUCLEOTIDE SEQUENCE [LARGE SCALE GENOMIC DNA]</scope>
    <source>
        <tissue evidence="1">Nenye</tissue>
    </source>
</reference>
<evidence type="ECO:0000313" key="1">
    <source>
        <dbReference type="EMBL" id="KAL3511590.1"/>
    </source>
</evidence>
<accession>A0ABD2YZQ5</accession>
<dbReference type="Proteomes" id="UP001630127">
    <property type="component" value="Unassembled WGS sequence"/>
</dbReference>
<dbReference type="PANTHER" id="PTHR15140:SF37">
    <property type="entry name" value="UBIQUITIN-LIKE DOMAIN-CONTAINING PROTEIN"/>
    <property type="match status" value="1"/>
</dbReference>
<dbReference type="PANTHER" id="PTHR15140">
    <property type="entry name" value="TUBULIN-SPECIFIC CHAPERONE E"/>
    <property type="match status" value="1"/>
</dbReference>
<name>A0ABD2YZQ5_9GENT</name>
<evidence type="ECO:0000313" key="2">
    <source>
        <dbReference type="Proteomes" id="UP001630127"/>
    </source>
</evidence>
<comment type="caution">
    <text evidence="1">The sequence shown here is derived from an EMBL/GenBank/DDBJ whole genome shotgun (WGS) entry which is preliminary data.</text>
</comment>
<dbReference type="InterPro" id="IPR032675">
    <property type="entry name" value="LRR_dom_sf"/>
</dbReference>
<dbReference type="Gene3D" id="3.80.10.10">
    <property type="entry name" value="Ribonuclease Inhibitor"/>
    <property type="match status" value="1"/>
</dbReference>
<gene>
    <name evidence="1" type="ORF">ACH5RR_024307</name>
</gene>
<protein>
    <submittedName>
        <fullName evidence="1">Uncharacterized protein</fullName>
    </submittedName>
</protein>
<dbReference type="EMBL" id="JBJUIK010000011">
    <property type="protein sequence ID" value="KAL3511590.1"/>
    <property type="molecule type" value="Genomic_DNA"/>
</dbReference>
<proteinExistence type="predicted"/>